<dbReference type="AlphaFoldDB" id="A0A5K3F1M8"/>
<dbReference type="GO" id="GO:0051959">
    <property type="term" value="F:dynein light intermediate chain binding"/>
    <property type="evidence" value="ECO:0007669"/>
    <property type="project" value="InterPro"/>
</dbReference>
<accession>A0A5K3F1M8</accession>
<dbReference type="WBParaSite" id="MCU_004838-RA">
    <property type="protein sequence ID" value="MCU_004838-RA"/>
    <property type="gene ID" value="MCU_004838"/>
</dbReference>
<evidence type="ECO:0000313" key="2">
    <source>
        <dbReference type="WBParaSite" id="MCU_004838-RA"/>
    </source>
</evidence>
<dbReference type="InterPro" id="IPR024743">
    <property type="entry name" value="Dynein_HC_stalk"/>
</dbReference>
<name>A0A5K3F1M8_MESCO</name>
<organism evidence="2">
    <name type="scientific">Mesocestoides corti</name>
    <name type="common">Flatworm</name>
    <dbReference type="NCBI Taxonomy" id="53468"/>
    <lineage>
        <taxon>Eukaryota</taxon>
        <taxon>Metazoa</taxon>
        <taxon>Spiralia</taxon>
        <taxon>Lophotrochozoa</taxon>
        <taxon>Platyhelminthes</taxon>
        <taxon>Cestoda</taxon>
        <taxon>Eucestoda</taxon>
        <taxon>Cyclophyllidea</taxon>
        <taxon>Mesocestoididae</taxon>
        <taxon>Mesocestoides</taxon>
    </lineage>
</organism>
<dbReference type="GO" id="GO:0045505">
    <property type="term" value="F:dynein intermediate chain binding"/>
    <property type="evidence" value="ECO:0007669"/>
    <property type="project" value="InterPro"/>
</dbReference>
<dbReference type="Gene3D" id="1.20.920.20">
    <property type="match status" value="1"/>
</dbReference>
<reference evidence="2" key="1">
    <citation type="submission" date="2019-11" db="UniProtKB">
        <authorList>
            <consortium name="WormBaseParasite"/>
        </authorList>
    </citation>
    <scope>IDENTIFICATION</scope>
</reference>
<sequence length="187" mass="20819">LQKRSAVEAVNLERRKETIDAELAEIGPILKEAQSAVGSIRPEALSEIRALRAPPDVIRDILEGVLLLMGVRDTSWVCMRSFLARRGVQEEIRNFDARRLTPELRHSVEVLLKKCADSFNPKFARRASVAAAPLAAWVQANVQFAKVLEKIAPLEKEQAALKRSLEGTQVAMKKLSDDLNTVDKRVA</sequence>
<proteinExistence type="predicted"/>
<dbReference type="GO" id="GO:0007018">
    <property type="term" value="P:microtubule-based movement"/>
    <property type="evidence" value="ECO:0007669"/>
    <property type="project" value="InterPro"/>
</dbReference>
<evidence type="ECO:0000259" key="1">
    <source>
        <dbReference type="Pfam" id="PF12777"/>
    </source>
</evidence>
<dbReference type="PANTHER" id="PTHR46532:SF15">
    <property type="entry name" value="CYTOPLASMIC DYNEIN 2 HEAVY CHAIN 1"/>
    <property type="match status" value="1"/>
</dbReference>
<dbReference type="PANTHER" id="PTHR46532">
    <property type="entry name" value="MALE FERTILITY FACTOR KL5"/>
    <property type="match status" value="1"/>
</dbReference>
<dbReference type="Pfam" id="PF12777">
    <property type="entry name" value="MT"/>
    <property type="match status" value="1"/>
</dbReference>
<feature type="domain" description="Dynein heavy chain coiled coil stalk" evidence="1">
    <location>
        <begin position="6"/>
        <end position="176"/>
    </location>
</feature>
<dbReference type="GO" id="GO:0005858">
    <property type="term" value="C:axonemal dynein complex"/>
    <property type="evidence" value="ECO:0007669"/>
    <property type="project" value="TreeGrafter"/>
</dbReference>
<protein>
    <submittedName>
        <fullName evidence="2">MT domain-containing protein</fullName>
    </submittedName>
</protein>
<dbReference type="InterPro" id="IPR026983">
    <property type="entry name" value="DHC"/>
</dbReference>